<comment type="caution">
    <text evidence="1">The sequence shown here is derived from an EMBL/GenBank/DDBJ whole genome shotgun (WGS) entry which is preliminary data.</text>
</comment>
<reference evidence="1 2" key="1">
    <citation type="journal article" date="2018" name="ISME J.">
        <title>Endosymbiont genomes yield clues of tubeworm success.</title>
        <authorList>
            <person name="Li Y."/>
            <person name="Liles M.R."/>
            <person name="Halanych K.M."/>
        </authorList>
    </citation>
    <scope>NUCLEOTIDE SEQUENCE [LARGE SCALE GENOMIC DNA]</scope>
    <source>
        <strain evidence="1">A1464</strain>
    </source>
</reference>
<gene>
    <name evidence="1" type="ORF">DIZ80_00800</name>
</gene>
<name>A0A370DMB2_9GAMM</name>
<keyword evidence="2" id="KW-1185">Reference proteome</keyword>
<accession>A0A370DMB2</accession>
<sequence>MRVIFKNIAIKIKYILIILMIGSYCNNAYSVESSGVLVVSEESDIKKISIIEVRKLFLGLPASKVSSIQHPVINNSDSEIYQSFLNKIMRMTEKSYKRKLIKRIFRQGAEKIQVVNSEKNLIRHLRNNPNDVTFMSEENVKNIKGIKVIQRLW</sequence>
<dbReference type="AlphaFoldDB" id="A0A370DMB2"/>
<proteinExistence type="predicted"/>
<evidence type="ECO:0000313" key="1">
    <source>
        <dbReference type="EMBL" id="RDH86042.1"/>
    </source>
</evidence>
<dbReference type="Proteomes" id="UP000254266">
    <property type="component" value="Unassembled WGS sequence"/>
</dbReference>
<dbReference type="EMBL" id="QFXC01000002">
    <property type="protein sequence ID" value="RDH86042.1"/>
    <property type="molecule type" value="Genomic_DNA"/>
</dbReference>
<organism evidence="1 2">
    <name type="scientific">endosymbiont of Galathealinum brachiosum</name>
    <dbReference type="NCBI Taxonomy" id="2200906"/>
    <lineage>
        <taxon>Bacteria</taxon>
        <taxon>Pseudomonadati</taxon>
        <taxon>Pseudomonadota</taxon>
        <taxon>Gammaproteobacteria</taxon>
        <taxon>sulfur-oxidizing symbionts</taxon>
    </lineage>
</organism>
<protein>
    <submittedName>
        <fullName evidence="1">Uncharacterized protein</fullName>
    </submittedName>
</protein>
<evidence type="ECO:0000313" key="2">
    <source>
        <dbReference type="Proteomes" id="UP000254266"/>
    </source>
</evidence>